<gene>
    <name evidence="1" type="ORF">IEO21_09266</name>
</gene>
<dbReference type="Proteomes" id="UP000639403">
    <property type="component" value="Unassembled WGS sequence"/>
</dbReference>
<proteinExistence type="predicted"/>
<dbReference type="EMBL" id="JADOXO010000418">
    <property type="protein sequence ID" value="KAF9804962.1"/>
    <property type="molecule type" value="Genomic_DNA"/>
</dbReference>
<name>A0A8H7NUQ8_9APHY</name>
<reference evidence="1" key="1">
    <citation type="submission" date="2020-11" db="EMBL/GenBank/DDBJ databases">
        <authorList>
            <person name="Koelle M."/>
            <person name="Horta M.A.C."/>
            <person name="Nowrousian M."/>
            <person name="Ohm R.A."/>
            <person name="Benz P."/>
            <person name="Pilgard A."/>
        </authorList>
    </citation>
    <scope>NUCLEOTIDE SEQUENCE</scope>
    <source>
        <strain evidence="1">FPRL280</strain>
    </source>
</reference>
<accession>A0A8H7NUQ8</accession>
<dbReference type="AlphaFoldDB" id="A0A8H7NUQ8"/>
<reference evidence="1" key="2">
    <citation type="journal article" name="Front. Microbiol.">
        <title>Degradative Capacity of Two Strains of Rhodonia placenta: From Phenotype to Genotype.</title>
        <authorList>
            <person name="Kolle M."/>
            <person name="Horta M.A.C."/>
            <person name="Nowrousian M."/>
            <person name="Ohm R.A."/>
            <person name="Benz J.P."/>
            <person name="Pilgard A."/>
        </authorList>
    </citation>
    <scope>NUCLEOTIDE SEQUENCE</scope>
    <source>
        <strain evidence="1">FPRL280</strain>
    </source>
</reference>
<evidence type="ECO:0000313" key="2">
    <source>
        <dbReference type="Proteomes" id="UP000639403"/>
    </source>
</evidence>
<protein>
    <submittedName>
        <fullName evidence="1">Uncharacterized protein</fullName>
    </submittedName>
</protein>
<evidence type="ECO:0000313" key="1">
    <source>
        <dbReference type="EMBL" id="KAF9804962.1"/>
    </source>
</evidence>
<organism evidence="1 2">
    <name type="scientific">Rhodonia placenta</name>
    <dbReference type="NCBI Taxonomy" id="104341"/>
    <lineage>
        <taxon>Eukaryota</taxon>
        <taxon>Fungi</taxon>
        <taxon>Dikarya</taxon>
        <taxon>Basidiomycota</taxon>
        <taxon>Agaricomycotina</taxon>
        <taxon>Agaricomycetes</taxon>
        <taxon>Polyporales</taxon>
        <taxon>Adustoporiaceae</taxon>
        <taxon>Rhodonia</taxon>
    </lineage>
</organism>
<sequence>MLMACAGSLVKYESVPLDSLVVSGASVSPLAPLQPPPATVNLWLVTPNAMEFENIAFRRPVAPQGSVVRSLYAGVIRSRC</sequence>
<comment type="caution">
    <text evidence="1">The sequence shown here is derived from an EMBL/GenBank/DDBJ whole genome shotgun (WGS) entry which is preliminary data.</text>
</comment>